<proteinExistence type="predicted"/>
<dbReference type="SUPFAM" id="SSF103481">
    <property type="entry name" value="Multidrug resistance efflux transporter EmrE"/>
    <property type="match status" value="1"/>
</dbReference>
<evidence type="ECO:0000256" key="4">
    <source>
        <dbReference type="ARBA" id="ARBA00023136"/>
    </source>
</evidence>
<evidence type="ECO:0000256" key="1">
    <source>
        <dbReference type="ARBA" id="ARBA00004141"/>
    </source>
</evidence>
<dbReference type="EMBL" id="BFEA01000154">
    <property type="protein sequence ID" value="GBG71867.1"/>
    <property type="molecule type" value="Genomic_DNA"/>
</dbReference>
<feature type="transmembrane region" description="Helical" evidence="5">
    <location>
        <begin position="68"/>
        <end position="97"/>
    </location>
</feature>
<feature type="transmembrane region" description="Helical" evidence="5">
    <location>
        <begin position="133"/>
        <end position="154"/>
    </location>
</feature>
<evidence type="ECO:0000259" key="6">
    <source>
        <dbReference type="Pfam" id="PF03151"/>
    </source>
</evidence>
<keyword evidence="2 5" id="KW-0812">Transmembrane</keyword>
<dbReference type="InterPro" id="IPR004853">
    <property type="entry name" value="Sugar_P_trans_dom"/>
</dbReference>
<dbReference type="OrthoDB" id="10261634at2759"/>
<keyword evidence="4 5" id="KW-0472">Membrane</keyword>
<feature type="domain" description="Sugar phosphate transporter" evidence="6">
    <location>
        <begin position="6"/>
        <end position="177"/>
    </location>
</feature>
<comment type="caution">
    <text evidence="7">The sequence shown here is derived from an EMBL/GenBank/DDBJ whole genome shotgun (WGS) entry which is preliminary data.</text>
</comment>
<dbReference type="Pfam" id="PF03151">
    <property type="entry name" value="TPT"/>
    <property type="match status" value="1"/>
</dbReference>
<dbReference type="AlphaFoldDB" id="A0A388KPA6"/>
<organism evidence="7 8">
    <name type="scientific">Chara braunii</name>
    <name type="common">Braun's stonewort</name>
    <dbReference type="NCBI Taxonomy" id="69332"/>
    <lineage>
        <taxon>Eukaryota</taxon>
        <taxon>Viridiplantae</taxon>
        <taxon>Streptophyta</taxon>
        <taxon>Charophyceae</taxon>
        <taxon>Charales</taxon>
        <taxon>Characeae</taxon>
        <taxon>Chara</taxon>
    </lineage>
</organism>
<reference evidence="7 8" key="1">
    <citation type="journal article" date="2018" name="Cell">
        <title>The Chara Genome: Secondary Complexity and Implications for Plant Terrestrialization.</title>
        <authorList>
            <person name="Nishiyama T."/>
            <person name="Sakayama H."/>
            <person name="Vries J.D."/>
            <person name="Buschmann H."/>
            <person name="Saint-Marcoux D."/>
            <person name="Ullrich K.K."/>
            <person name="Haas F.B."/>
            <person name="Vanderstraeten L."/>
            <person name="Becker D."/>
            <person name="Lang D."/>
            <person name="Vosolsobe S."/>
            <person name="Rombauts S."/>
            <person name="Wilhelmsson P.K.I."/>
            <person name="Janitza P."/>
            <person name="Kern R."/>
            <person name="Heyl A."/>
            <person name="Rumpler F."/>
            <person name="Villalobos L.I.A.C."/>
            <person name="Clay J.M."/>
            <person name="Skokan R."/>
            <person name="Toyoda A."/>
            <person name="Suzuki Y."/>
            <person name="Kagoshima H."/>
            <person name="Schijlen E."/>
            <person name="Tajeshwar N."/>
            <person name="Catarino B."/>
            <person name="Hetherington A.J."/>
            <person name="Saltykova A."/>
            <person name="Bonnot C."/>
            <person name="Breuninger H."/>
            <person name="Symeonidi A."/>
            <person name="Radhakrishnan G.V."/>
            <person name="Van Nieuwerburgh F."/>
            <person name="Deforce D."/>
            <person name="Chang C."/>
            <person name="Karol K.G."/>
            <person name="Hedrich R."/>
            <person name="Ulvskov P."/>
            <person name="Glockner G."/>
            <person name="Delwiche C.F."/>
            <person name="Petrasek J."/>
            <person name="Van de Peer Y."/>
            <person name="Friml J."/>
            <person name="Beilby M."/>
            <person name="Dolan L."/>
            <person name="Kohara Y."/>
            <person name="Sugano S."/>
            <person name="Fujiyama A."/>
            <person name="Delaux P.-M."/>
            <person name="Quint M."/>
            <person name="TheiBen G."/>
            <person name="Hagemann M."/>
            <person name="Harholt J."/>
            <person name="Dunand C."/>
            <person name="Zachgo S."/>
            <person name="Langdale J."/>
            <person name="Maumus F."/>
            <person name="Straeten D.V.D."/>
            <person name="Gould S.B."/>
            <person name="Rensing S.A."/>
        </authorList>
    </citation>
    <scope>NUCLEOTIDE SEQUENCE [LARGE SCALE GENOMIC DNA]</scope>
    <source>
        <strain evidence="7 8">S276</strain>
    </source>
</reference>
<dbReference type="InterPro" id="IPR037185">
    <property type="entry name" value="EmrE-like"/>
</dbReference>
<gene>
    <name evidence="7" type="ORF">CBR_g10803</name>
</gene>
<evidence type="ECO:0000313" key="7">
    <source>
        <dbReference type="EMBL" id="GBG71867.1"/>
    </source>
</evidence>
<evidence type="ECO:0000256" key="3">
    <source>
        <dbReference type="ARBA" id="ARBA00022989"/>
    </source>
</evidence>
<accession>A0A388KPA6</accession>
<keyword evidence="3 5" id="KW-1133">Transmembrane helix</keyword>
<dbReference type="Gramene" id="GBG71867">
    <property type="protein sequence ID" value="GBG71867"/>
    <property type="gene ID" value="CBR_g10803"/>
</dbReference>
<feature type="transmembrane region" description="Helical" evidence="5">
    <location>
        <begin position="160"/>
        <end position="177"/>
    </location>
</feature>
<evidence type="ECO:0000256" key="2">
    <source>
        <dbReference type="ARBA" id="ARBA00022692"/>
    </source>
</evidence>
<name>A0A388KPA6_CHABU</name>
<keyword evidence="8" id="KW-1185">Reference proteome</keyword>
<sequence>MFKRESRATYLTLIPVVLGIVIASNFEPLFDLFGFLMCITSTSGRALKSVVQGMLLTSESEKLNSLNLLLYMAPVACLVLLPATLILEGNVAVLTFYKSQESLFIIPLLFANMTMAFSVNLFNFLVTKHTSPLTLQVLGNAKAAIAVFVSVLLFRNPVTVMGMVGFGITLIGVVLYNEARKRSKPR</sequence>
<dbReference type="OMA" id="HINILYF"/>
<comment type="subcellular location">
    <subcellularLocation>
        <location evidence="1">Membrane</location>
        <topology evidence="1">Multi-pass membrane protein</topology>
    </subcellularLocation>
</comment>
<dbReference type="GO" id="GO:0016020">
    <property type="term" value="C:membrane"/>
    <property type="evidence" value="ECO:0007669"/>
    <property type="project" value="UniProtKB-SubCell"/>
</dbReference>
<protein>
    <recommendedName>
        <fullName evidence="6">Sugar phosphate transporter domain-containing protein</fullName>
    </recommendedName>
</protein>
<dbReference type="PANTHER" id="PTHR11132">
    <property type="entry name" value="SOLUTE CARRIER FAMILY 35"/>
    <property type="match status" value="1"/>
</dbReference>
<evidence type="ECO:0000256" key="5">
    <source>
        <dbReference type="SAM" id="Phobius"/>
    </source>
</evidence>
<dbReference type="Proteomes" id="UP000265515">
    <property type="component" value="Unassembled WGS sequence"/>
</dbReference>
<dbReference type="InterPro" id="IPR050186">
    <property type="entry name" value="TPT_transporter"/>
</dbReference>
<feature type="transmembrane region" description="Helical" evidence="5">
    <location>
        <begin position="103"/>
        <end position="126"/>
    </location>
</feature>
<evidence type="ECO:0000313" key="8">
    <source>
        <dbReference type="Proteomes" id="UP000265515"/>
    </source>
</evidence>